<name>A0AAV5WMG1_9BILA</name>
<keyword evidence="1" id="KW-0812">Transmembrane</keyword>
<protein>
    <submittedName>
        <fullName evidence="3">Uncharacterized protein</fullName>
    </submittedName>
</protein>
<dbReference type="Proteomes" id="UP001432322">
    <property type="component" value="Unassembled WGS sequence"/>
</dbReference>
<gene>
    <name evidence="3" type="ORF">PFISCL1PPCAC_24778</name>
</gene>
<evidence type="ECO:0000256" key="2">
    <source>
        <dbReference type="SAM" id="SignalP"/>
    </source>
</evidence>
<feature type="signal peptide" evidence="2">
    <location>
        <begin position="1"/>
        <end position="21"/>
    </location>
</feature>
<feature type="transmembrane region" description="Helical" evidence="1">
    <location>
        <begin position="86"/>
        <end position="119"/>
    </location>
</feature>
<sequence>MFYTLLISLLLYIHAVIIVNGSDDELGGSSVSGVGVTCHAEMEACLASCEMSCYVVDHCNDSPGEMVACAPNVVQMILLTLGVVGIPGMIVLTLIFVVVILGCCCTVCFCSPCCLCAILMKKRRDRNQREAATQSGLALLSKA</sequence>
<proteinExistence type="predicted"/>
<evidence type="ECO:0000256" key="1">
    <source>
        <dbReference type="SAM" id="Phobius"/>
    </source>
</evidence>
<keyword evidence="1" id="KW-1133">Transmembrane helix</keyword>
<comment type="caution">
    <text evidence="3">The sequence shown here is derived from an EMBL/GenBank/DDBJ whole genome shotgun (WGS) entry which is preliminary data.</text>
</comment>
<keyword evidence="4" id="KW-1185">Reference proteome</keyword>
<reference evidence="3" key="1">
    <citation type="submission" date="2023-10" db="EMBL/GenBank/DDBJ databases">
        <title>Genome assembly of Pristionchus species.</title>
        <authorList>
            <person name="Yoshida K."/>
            <person name="Sommer R.J."/>
        </authorList>
    </citation>
    <scope>NUCLEOTIDE SEQUENCE</scope>
    <source>
        <strain evidence="3">RS5133</strain>
    </source>
</reference>
<dbReference type="AlphaFoldDB" id="A0AAV5WMG1"/>
<feature type="chain" id="PRO_5043966593" evidence="2">
    <location>
        <begin position="22"/>
        <end position="143"/>
    </location>
</feature>
<keyword evidence="1" id="KW-0472">Membrane</keyword>
<evidence type="ECO:0000313" key="4">
    <source>
        <dbReference type="Proteomes" id="UP001432322"/>
    </source>
</evidence>
<organism evidence="3 4">
    <name type="scientific">Pristionchus fissidentatus</name>
    <dbReference type="NCBI Taxonomy" id="1538716"/>
    <lineage>
        <taxon>Eukaryota</taxon>
        <taxon>Metazoa</taxon>
        <taxon>Ecdysozoa</taxon>
        <taxon>Nematoda</taxon>
        <taxon>Chromadorea</taxon>
        <taxon>Rhabditida</taxon>
        <taxon>Rhabditina</taxon>
        <taxon>Diplogasteromorpha</taxon>
        <taxon>Diplogasteroidea</taxon>
        <taxon>Neodiplogasteridae</taxon>
        <taxon>Pristionchus</taxon>
    </lineage>
</organism>
<evidence type="ECO:0000313" key="3">
    <source>
        <dbReference type="EMBL" id="GMT33481.1"/>
    </source>
</evidence>
<keyword evidence="2" id="KW-0732">Signal</keyword>
<dbReference type="EMBL" id="BTSY01000006">
    <property type="protein sequence ID" value="GMT33481.1"/>
    <property type="molecule type" value="Genomic_DNA"/>
</dbReference>
<accession>A0AAV5WMG1</accession>